<feature type="domain" description="PRTase-CE" evidence="1">
    <location>
        <begin position="32"/>
        <end position="344"/>
    </location>
</feature>
<protein>
    <recommendedName>
        <fullName evidence="1">PRTase-CE domain-containing protein</fullName>
    </recommendedName>
</protein>
<dbReference type="Proteomes" id="UP001152749">
    <property type="component" value="Chromosome"/>
</dbReference>
<dbReference type="EMBL" id="OX336425">
    <property type="protein sequence ID" value="CAI2768612.1"/>
    <property type="molecule type" value="Genomic_DNA"/>
</dbReference>
<evidence type="ECO:0000259" key="1">
    <source>
        <dbReference type="Pfam" id="PF24390"/>
    </source>
</evidence>
<accession>A0A9W4TK25</accession>
<reference evidence="2" key="1">
    <citation type="submission" date="2022-09" db="EMBL/GenBank/DDBJ databases">
        <authorList>
            <person name="Duchaud E."/>
        </authorList>
    </citation>
    <scope>NUCLEOTIDE SEQUENCE</scope>
    <source>
        <strain evidence="2">TRV642</strain>
    </source>
</reference>
<dbReference type="AlphaFoldDB" id="A0A9W4TK25"/>
<evidence type="ECO:0000313" key="3">
    <source>
        <dbReference type="Proteomes" id="UP001152749"/>
    </source>
</evidence>
<organism evidence="2 3">
    <name type="scientific">Flavobacterium collinsii</name>
    <dbReference type="NCBI Taxonomy" id="1114861"/>
    <lineage>
        <taxon>Bacteria</taxon>
        <taxon>Pseudomonadati</taxon>
        <taxon>Bacteroidota</taxon>
        <taxon>Flavobacteriia</taxon>
        <taxon>Flavobacteriales</taxon>
        <taxon>Flavobacteriaceae</taxon>
        <taxon>Flavobacterium</taxon>
    </lineage>
</organism>
<proteinExistence type="predicted"/>
<gene>
    <name evidence="2" type="ORF">TRV642_3870</name>
</gene>
<dbReference type="InterPro" id="IPR056920">
    <property type="entry name" value="PRTase-CE"/>
</dbReference>
<dbReference type="Pfam" id="PF24390">
    <property type="entry name" value="PRTase-CE"/>
    <property type="match status" value="1"/>
</dbReference>
<name>A0A9W4TK25_9FLAO</name>
<sequence>MRETAKNIFEILKDYHCDSPETNHRMSVEHIIEWANQFDDDAEFMLSELLHFLPQVYISKNRAIELLEKRLTDFQKFYKYNSMQEFINNTHFLDTQKPEKSQNEILSILRDILDKKYGINYDLLIDQPKKHYIYFDDVLATGGTVYKDLSNWLSDADNLETVLTKNKTIALSLFCYHKLGFDNIEWRLMKQFDDRIKNFLLVGFDYKIENQLKPKWIAEKQALNCIYPLEKQPKEILEYLASLEAENTGISAFRPSNLPIKEVFFSTPQNRIRFENIVLEKGLQLIQKIKKADPDPRKRPLGDTVKSHKTLGTGTLFFAWRNISNTCPVVFWWDVPGHEWIPLFCLRNRGTN</sequence>
<dbReference type="RefSeq" id="WP_263361196.1">
    <property type="nucleotide sequence ID" value="NZ_OX336425.1"/>
</dbReference>
<dbReference type="KEGG" id="fcs:TRV642_3870"/>
<evidence type="ECO:0000313" key="2">
    <source>
        <dbReference type="EMBL" id="CAI2768612.1"/>
    </source>
</evidence>